<dbReference type="Proteomes" id="UP001431783">
    <property type="component" value="Unassembled WGS sequence"/>
</dbReference>
<reference evidence="2 3" key="1">
    <citation type="submission" date="2023-03" db="EMBL/GenBank/DDBJ databases">
        <title>Genome insight into feeding habits of ladybird beetles.</title>
        <authorList>
            <person name="Li H.-S."/>
            <person name="Huang Y.-H."/>
            <person name="Pang H."/>
        </authorList>
    </citation>
    <scope>NUCLEOTIDE SEQUENCE [LARGE SCALE GENOMIC DNA]</scope>
    <source>
        <strain evidence="2">SYSU_2023b</strain>
        <tissue evidence="2">Whole body</tissue>
    </source>
</reference>
<protein>
    <submittedName>
        <fullName evidence="2">Uncharacterized protein</fullName>
    </submittedName>
</protein>
<dbReference type="EMBL" id="JARQZJ010000057">
    <property type="protein sequence ID" value="KAK9878736.1"/>
    <property type="molecule type" value="Genomic_DNA"/>
</dbReference>
<gene>
    <name evidence="2" type="ORF">WA026_023668</name>
</gene>
<feature type="transmembrane region" description="Helical" evidence="1">
    <location>
        <begin position="23"/>
        <end position="42"/>
    </location>
</feature>
<sequence>MKLKPQRTSRPVKNSQRGIVGNLGRWLWFVLIRAATVIIMKLQRYELFEIDKLTALLHIEGQICHQQRVLIAGIRESKITLSSSVSFVSEVGSLEGCFMNTTKPSSIMRRLLFTDVCSSFLVLRAFVVFFTSRIPNTRIVFDKVNKQLSIKLNSIIKRKKMSSCFSRSRKHTVTGQMCTPLLSSGRRETACTQCGGLTPRPGRRRGTQVCTAGILHILYDACVVYAA</sequence>
<organism evidence="2 3">
    <name type="scientific">Henosepilachna vigintioctopunctata</name>
    <dbReference type="NCBI Taxonomy" id="420089"/>
    <lineage>
        <taxon>Eukaryota</taxon>
        <taxon>Metazoa</taxon>
        <taxon>Ecdysozoa</taxon>
        <taxon>Arthropoda</taxon>
        <taxon>Hexapoda</taxon>
        <taxon>Insecta</taxon>
        <taxon>Pterygota</taxon>
        <taxon>Neoptera</taxon>
        <taxon>Endopterygota</taxon>
        <taxon>Coleoptera</taxon>
        <taxon>Polyphaga</taxon>
        <taxon>Cucujiformia</taxon>
        <taxon>Coccinelloidea</taxon>
        <taxon>Coccinellidae</taxon>
        <taxon>Epilachninae</taxon>
        <taxon>Epilachnini</taxon>
        <taxon>Henosepilachna</taxon>
    </lineage>
</organism>
<comment type="caution">
    <text evidence="2">The sequence shown here is derived from an EMBL/GenBank/DDBJ whole genome shotgun (WGS) entry which is preliminary data.</text>
</comment>
<evidence type="ECO:0000313" key="3">
    <source>
        <dbReference type="Proteomes" id="UP001431783"/>
    </source>
</evidence>
<proteinExistence type="predicted"/>
<keyword evidence="1" id="KW-0472">Membrane</keyword>
<keyword evidence="1" id="KW-0812">Transmembrane</keyword>
<evidence type="ECO:0000256" key="1">
    <source>
        <dbReference type="SAM" id="Phobius"/>
    </source>
</evidence>
<dbReference type="AlphaFoldDB" id="A0AAW1UDE3"/>
<evidence type="ECO:0000313" key="2">
    <source>
        <dbReference type="EMBL" id="KAK9878736.1"/>
    </source>
</evidence>
<keyword evidence="3" id="KW-1185">Reference proteome</keyword>
<name>A0AAW1UDE3_9CUCU</name>
<keyword evidence="1" id="KW-1133">Transmembrane helix</keyword>
<accession>A0AAW1UDE3</accession>